<gene>
    <name evidence="1" type="ORF">BDV34DRAFT_106520</name>
</gene>
<dbReference type="VEuPathDB" id="FungiDB:BDV34DRAFT_106520"/>
<accession>A0A5N6E108</accession>
<proteinExistence type="predicted"/>
<dbReference type="AlphaFoldDB" id="A0A5N6E108"/>
<protein>
    <submittedName>
        <fullName evidence="1">Uncharacterized protein</fullName>
    </submittedName>
</protein>
<sequence length="90" mass="10152">MRAYFPPQRKKKGWIQSILAEPLIGSVSFPDSIDSQLLLFWTLMASGGAANAQSDGRRKSQFGQAEYFLAETAEHLDMTELDSEEVIWRS</sequence>
<evidence type="ECO:0000313" key="2">
    <source>
        <dbReference type="Proteomes" id="UP000326532"/>
    </source>
</evidence>
<dbReference type="Proteomes" id="UP000326532">
    <property type="component" value="Unassembled WGS sequence"/>
</dbReference>
<dbReference type="EMBL" id="ML734939">
    <property type="protein sequence ID" value="KAB8211138.1"/>
    <property type="molecule type" value="Genomic_DNA"/>
</dbReference>
<reference evidence="1 2" key="1">
    <citation type="submission" date="2019-04" db="EMBL/GenBank/DDBJ databases">
        <title>Fungal friends and foes A comparative genomics study of 23 Aspergillus species from section Flavi.</title>
        <authorList>
            <consortium name="DOE Joint Genome Institute"/>
            <person name="Kjaerbolling I."/>
            <person name="Vesth T.C."/>
            <person name="Frisvad J.C."/>
            <person name="Nybo J.L."/>
            <person name="Theobald S."/>
            <person name="Kildgaard S."/>
            <person name="Petersen T.I."/>
            <person name="Kuo A."/>
            <person name="Sato A."/>
            <person name="Lyhne E.K."/>
            <person name="Kogle M.E."/>
            <person name="Wiebenga A."/>
            <person name="Kun R.S."/>
            <person name="Lubbers R.J."/>
            <person name="Makela M.R."/>
            <person name="Barry K."/>
            <person name="Chovatia M."/>
            <person name="Clum A."/>
            <person name="Daum C."/>
            <person name="Haridas S."/>
            <person name="He G."/>
            <person name="LaButti K."/>
            <person name="Lipzen A."/>
            <person name="Mondo S."/>
            <person name="Pangilinan J."/>
            <person name="Riley R."/>
            <person name="Salamov A."/>
            <person name="Simmons B.A."/>
            <person name="Magnuson J.K."/>
            <person name="Henrissat B."/>
            <person name="Mortensen U.H."/>
            <person name="Larsen T.O."/>
            <person name="De vries R.P."/>
            <person name="Grigoriev I.V."/>
            <person name="Machida M."/>
            <person name="Baker S.E."/>
            <person name="Andersen M.R."/>
        </authorList>
    </citation>
    <scope>NUCLEOTIDE SEQUENCE [LARGE SCALE GENOMIC DNA]</scope>
    <source>
        <strain evidence="1 2">CBS 117618</strain>
    </source>
</reference>
<organism evidence="1 2">
    <name type="scientific">Aspergillus parasiticus</name>
    <dbReference type="NCBI Taxonomy" id="5067"/>
    <lineage>
        <taxon>Eukaryota</taxon>
        <taxon>Fungi</taxon>
        <taxon>Dikarya</taxon>
        <taxon>Ascomycota</taxon>
        <taxon>Pezizomycotina</taxon>
        <taxon>Eurotiomycetes</taxon>
        <taxon>Eurotiomycetidae</taxon>
        <taxon>Eurotiales</taxon>
        <taxon>Aspergillaceae</taxon>
        <taxon>Aspergillus</taxon>
        <taxon>Aspergillus subgen. Circumdati</taxon>
    </lineage>
</organism>
<evidence type="ECO:0000313" key="1">
    <source>
        <dbReference type="EMBL" id="KAB8211138.1"/>
    </source>
</evidence>
<keyword evidence="2" id="KW-1185">Reference proteome</keyword>
<name>A0A5N6E108_ASPPA</name>